<organism evidence="13 14">
    <name type="scientific">Isachenkonia alkalipeptolytica</name>
    <dbReference type="NCBI Taxonomy" id="2565777"/>
    <lineage>
        <taxon>Bacteria</taxon>
        <taxon>Bacillati</taxon>
        <taxon>Bacillota</taxon>
        <taxon>Clostridia</taxon>
        <taxon>Eubacteriales</taxon>
        <taxon>Clostridiaceae</taxon>
        <taxon>Isachenkonia</taxon>
    </lineage>
</organism>
<dbReference type="RefSeq" id="WP_160721834.1">
    <property type="nucleotide sequence ID" value="NZ_SUMG01000012.1"/>
</dbReference>
<name>A0AA44BDZ1_9CLOT</name>
<keyword evidence="8 9" id="KW-0170">Cobalt</keyword>
<comment type="subcellular location">
    <subcellularLocation>
        <location evidence="9">Cytoplasm</location>
    </subcellularLocation>
</comment>
<dbReference type="PANTHER" id="PTHR43622">
    <property type="entry name" value="3-DEHYDROQUINATE SYNTHASE"/>
    <property type="match status" value="1"/>
</dbReference>
<dbReference type="FunFam" id="3.40.50.1970:FF:000007">
    <property type="entry name" value="Pentafunctional AROM polypeptide"/>
    <property type="match status" value="1"/>
</dbReference>
<keyword evidence="4 9" id="KW-0547">Nucleotide-binding</keyword>
<dbReference type="GO" id="GO:0000166">
    <property type="term" value="F:nucleotide binding"/>
    <property type="evidence" value="ECO:0007669"/>
    <property type="project" value="UniProtKB-KW"/>
</dbReference>
<dbReference type="GO" id="GO:0003856">
    <property type="term" value="F:3-dehydroquinate synthase activity"/>
    <property type="evidence" value="ECO:0007669"/>
    <property type="project" value="UniProtKB-UniRule"/>
</dbReference>
<dbReference type="GO" id="GO:0009073">
    <property type="term" value="P:aromatic amino acid family biosynthetic process"/>
    <property type="evidence" value="ECO:0007669"/>
    <property type="project" value="UniProtKB-KW"/>
</dbReference>
<evidence type="ECO:0000259" key="11">
    <source>
        <dbReference type="Pfam" id="PF01761"/>
    </source>
</evidence>
<dbReference type="AlphaFoldDB" id="A0AA44BDZ1"/>
<dbReference type="PIRSF" id="PIRSF001455">
    <property type="entry name" value="DHQ_synth"/>
    <property type="match status" value="1"/>
</dbReference>
<proteinExistence type="inferred from homology"/>
<evidence type="ECO:0000256" key="3">
    <source>
        <dbReference type="ARBA" id="ARBA00022723"/>
    </source>
</evidence>
<dbReference type="GO" id="GO:0046872">
    <property type="term" value="F:metal ion binding"/>
    <property type="evidence" value="ECO:0007669"/>
    <property type="project" value="UniProtKB-KW"/>
</dbReference>
<dbReference type="SUPFAM" id="SSF56796">
    <property type="entry name" value="Dehydroquinate synthase-like"/>
    <property type="match status" value="1"/>
</dbReference>
<comment type="caution">
    <text evidence="13">The sequence shown here is derived from an EMBL/GenBank/DDBJ whole genome shotgun (WGS) entry which is preliminary data.</text>
</comment>
<comment type="cofactor">
    <cofactor evidence="9">
        <name>Co(2+)</name>
        <dbReference type="ChEBI" id="CHEBI:48828"/>
    </cofactor>
    <cofactor evidence="9">
        <name>Zn(2+)</name>
        <dbReference type="ChEBI" id="CHEBI:29105"/>
    </cofactor>
    <text evidence="9">Binds 1 divalent metal cation per subunit. Can use either Co(2+) or Zn(2+).</text>
</comment>
<dbReference type="GO" id="GO:0005737">
    <property type="term" value="C:cytoplasm"/>
    <property type="evidence" value="ECO:0007669"/>
    <property type="project" value="UniProtKB-SubCell"/>
</dbReference>
<dbReference type="EMBL" id="SUMG01000012">
    <property type="protein sequence ID" value="NBG88814.1"/>
    <property type="molecule type" value="Genomic_DNA"/>
</dbReference>
<dbReference type="InterPro" id="IPR016037">
    <property type="entry name" value="DHQ_synth_AroB"/>
</dbReference>
<keyword evidence="5 9" id="KW-0862">Zinc</keyword>
<evidence type="ECO:0000256" key="5">
    <source>
        <dbReference type="ARBA" id="ARBA00022833"/>
    </source>
</evidence>
<dbReference type="InterPro" id="IPR056179">
    <property type="entry name" value="DHQS_C"/>
</dbReference>
<comment type="function">
    <text evidence="9">Catalyzes the conversion of 3-deoxy-D-arabino-heptulosonate 7-phosphate (DAHP) to dehydroquinate (DHQ).</text>
</comment>
<dbReference type="EC" id="4.2.3.4" evidence="9 10"/>
<keyword evidence="9" id="KW-0963">Cytoplasm</keyword>
<keyword evidence="9" id="KW-0057">Aromatic amino acid biosynthesis</keyword>
<dbReference type="GO" id="GO:0008652">
    <property type="term" value="P:amino acid biosynthetic process"/>
    <property type="evidence" value="ECO:0007669"/>
    <property type="project" value="UniProtKB-KW"/>
</dbReference>
<comment type="cofactor">
    <cofactor evidence="1 9">
        <name>NAD(+)</name>
        <dbReference type="ChEBI" id="CHEBI:57540"/>
    </cofactor>
</comment>
<comment type="pathway">
    <text evidence="9">Metabolic intermediate biosynthesis; chorismate biosynthesis; chorismate from D-erythrose 4-phosphate and phosphoenolpyruvate: step 2/7.</text>
</comment>
<dbReference type="GO" id="GO:0009423">
    <property type="term" value="P:chorismate biosynthetic process"/>
    <property type="evidence" value="ECO:0007669"/>
    <property type="project" value="UniProtKB-UniRule"/>
</dbReference>
<evidence type="ECO:0000256" key="7">
    <source>
        <dbReference type="ARBA" id="ARBA00023239"/>
    </source>
</evidence>
<evidence type="ECO:0000256" key="10">
    <source>
        <dbReference type="NCBIfam" id="TIGR01357"/>
    </source>
</evidence>
<evidence type="ECO:0000256" key="9">
    <source>
        <dbReference type="HAMAP-Rule" id="MF_00110"/>
    </source>
</evidence>
<evidence type="ECO:0000313" key="13">
    <source>
        <dbReference type="EMBL" id="NBG88814.1"/>
    </source>
</evidence>
<dbReference type="Gene3D" id="1.20.1090.10">
    <property type="entry name" value="Dehydroquinate synthase-like - alpha domain"/>
    <property type="match status" value="1"/>
</dbReference>
<comment type="caution">
    <text evidence="9">Lacks conserved residue(s) required for the propagation of feature annotation.</text>
</comment>
<dbReference type="HAMAP" id="MF_00110">
    <property type="entry name" value="DHQ_synthase"/>
    <property type="match status" value="1"/>
</dbReference>
<feature type="binding site" evidence="9">
    <location>
        <position position="260"/>
    </location>
    <ligand>
        <name>Zn(2+)</name>
        <dbReference type="ChEBI" id="CHEBI:29105"/>
    </ligand>
</feature>
<keyword evidence="14" id="KW-1185">Reference proteome</keyword>
<feature type="binding site" evidence="9">
    <location>
        <position position="147"/>
    </location>
    <ligand>
        <name>NAD(+)</name>
        <dbReference type="ChEBI" id="CHEBI:57540"/>
    </ligand>
</feature>
<comment type="similarity">
    <text evidence="9">Belongs to the sugar phosphate cyclases superfamily. Dehydroquinate synthase family.</text>
</comment>
<keyword evidence="3 9" id="KW-0479">Metal-binding</keyword>
<comment type="cofactor">
    <cofactor evidence="2">
        <name>Zn(2+)</name>
        <dbReference type="ChEBI" id="CHEBI:29105"/>
    </cofactor>
</comment>
<sequence length="349" mass="39162">MEKLQIALENNPYEIHMEKGLIRGLDPYLEKADQTLIITDENVDRLYGDSLEAGMKGRESQKIILPPGESSKNLSMVEKILSKMLDLGLTRNSRIIALGGGVVGDIAGFCASIYMRGIPYVQVPTTLLAQVDSSVGGKTGVNLPQGKNTVGSFYQPRWVVIDPKVLSTLSKRERITGIGEVIKYGVIYDYDFLTYIRENFEALMNLEETVILAVVKRCCEIKGEIVVEDEKEKGLRKILNFGHTLGHALEALSNYEKYTHGEAVLIGMYHEAFMAKKMGLLDAAYFEEVAGLIKKTGVSLDIEGFPREDLVQRMMRDKKNKGDKISFIVPRERGKVEEKLLLEEVYYIL</sequence>
<reference evidence="13 14" key="1">
    <citation type="submission" date="2019-04" db="EMBL/GenBank/DDBJ databases">
        <title>Isachenkonia alkalipeptolytica gen. nov. sp. nov. a new anaerobic, alkiliphilic organothrophic bacterium capable to reduce synthesized ferrihydrite isolated from a soda lake.</title>
        <authorList>
            <person name="Toshchakov S.V."/>
            <person name="Zavarzina D.G."/>
            <person name="Zhilina T.N."/>
            <person name="Kostrikina N.A."/>
            <person name="Kublanov I.V."/>
        </authorList>
    </citation>
    <scope>NUCLEOTIDE SEQUENCE [LARGE SCALE GENOMIC DNA]</scope>
    <source>
        <strain evidence="13 14">Z-1701</strain>
    </source>
</reference>
<keyword evidence="9" id="KW-0028">Amino-acid biosynthesis</keyword>
<feature type="domain" description="3-dehydroquinate synthase C-terminal" evidence="12">
    <location>
        <begin position="177"/>
        <end position="320"/>
    </location>
</feature>
<evidence type="ECO:0000256" key="2">
    <source>
        <dbReference type="ARBA" id="ARBA00001947"/>
    </source>
</evidence>
<feature type="binding site" evidence="9">
    <location>
        <position position="180"/>
    </location>
    <ligand>
        <name>Zn(2+)</name>
        <dbReference type="ChEBI" id="CHEBI:29105"/>
    </ligand>
</feature>
<keyword evidence="6 9" id="KW-0520">NAD</keyword>
<accession>A0AA44BDZ1</accession>
<dbReference type="InterPro" id="IPR050071">
    <property type="entry name" value="Dehydroquinate_synthase"/>
</dbReference>
<feature type="binding site" evidence="9">
    <location>
        <begin position="101"/>
        <end position="105"/>
    </location>
    <ligand>
        <name>NAD(+)</name>
        <dbReference type="ChEBI" id="CHEBI:57540"/>
    </ligand>
</feature>
<dbReference type="InterPro" id="IPR030960">
    <property type="entry name" value="DHQS/DOIS_N"/>
</dbReference>
<evidence type="ECO:0000313" key="14">
    <source>
        <dbReference type="Proteomes" id="UP000449710"/>
    </source>
</evidence>
<evidence type="ECO:0000256" key="8">
    <source>
        <dbReference type="ARBA" id="ARBA00023285"/>
    </source>
</evidence>
<keyword evidence="7 9" id="KW-0456">Lyase</keyword>
<evidence type="ECO:0000256" key="1">
    <source>
        <dbReference type="ARBA" id="ARBA00001911"/>
    </source>
</evidence>
<dbReference type="Gene3D" id="3.40.50.1970">
    <property type="match status" value="1"/>
</dbReference>
<feature type="domain" description="3-dehydroquinate synthase N-terminal" evidence="11">
    <location>
        <begin position="63"/>
        <end position="173"/>
    </location>
</feature>
<comment type="catalytic activity">
    <reaction evidence="9">
        <text>7-phospho-2-dehydro-3-deoxy-D-arabino-heptonate = 3-dehydroquinate + phosphate</text>
        <dbReference type="Rhea" id="RHEA:21968"/>
        <dbReference type="ChEBI" id="CHEBI:32364"/>
        <dbReference type="ChEBI" id="CHEBI:43474"/>
        <dbReference type="ChEBI" id="CHEBI:58394"/>
        <dbReference type="EC" id="4.2.3.4"/>
    </reaction>
</comment>
<feature type="binding site" evidence="9">
    <location>
        <position position="243"/>
    </location>
    <ligand>
        <name>Zn(2+)</name>
        <dbReference type="ChEBI" id="CHEBI:29105"/>
    </ligand>
</feature>
<evidence type="ECO:0000256" key="6">
    <source>
        <dbReference type="ARBA" id="ARBA00023027"/>
    </source>
</evidence>
<dbReference type="InterPro" id="IPR030963">
    <property type="entry name" value="DHQ_synth_fam"/>
</dbReference>
<feature type="binding site" evidence="9">
    <location>
        <begin position="125"/>
        <end position="126"/>
    </location>
    <ligand>
        <name>NAD(+)</name>
        <dbReference type="ChEBI" id="CHEBI:57540"/>
    </ligand>
</feature>
<dbReference type="PANTHER" id="PTHR43622:SF1">
    <property type="entry name" value="3-DEHYDROQUINATE SYNTHASE"/>
    <property type="match status" value="1"/>
</dbReference>
<dbReference type="Pfam" id="PF24621">
    <property type="entry name" value="DHQS_C"/>
    <property type="match status" value="1"/>
</dbReference>
<dbReference type="Pfam" id="PF01761">
    <property type="entry name" value="DHQ_synthase"/>
    <property type="match status" value="1"/>
</dbReference>
<dbReference type="Proteomes" id="UP000449710">
    <property type="component" value="Unassembled WGS sequence"/>
</dbReference>
<gene>
    <name evidence="9 13" type="primary">aroB</name>
    <name evidence="13" type="ORF">ISALK_09895</name>
</gene>
<feature type="binding site" evidence="9">
    <location>
        <position position="138"/>
    </location>
    <ligand>
        <name>NAD(+)</name>
        <dbReference type="ChEBI" id="CHEBI:57540"/>
    </ligand>
</feature>
<evidence type="ECO:0000259" key="12">
    <source>
        <dbReference type="Pfam" id="PF24621"/>
    </source>
</evidence>
<evidence type="ECO:0000256" key="4">
    <source>
        <dbReference type="ARBA" id="ARBA00022741"/>
    </source>
</evidence>
<protein>
    <recommendedName>
        <fullName evidence="9 10">3-dehydroquinate synthase</fullName>
        <shortName evidence="9">DHQS</shortName>
        <ecNumber evidence="9 10">4.2.3.4</ecNumber>
    </recommendedName>
</protein>
<dbReference type="NCBIfam" id="TIGR01357">
    <property type="entry name" value="aroB"/>
    <property type="match status" value="1"/>
</dbReference>
<dbReference type="CDD" id="cd08195">
    <property type="entry name" value="DHQS"/>
    <property type="match status" value="1"/>
</dbReference>